<feature type="region of interest" description="Disordered" evidence="1">
    <location>
        <begin position="109"/>
        <end position="128"/>
    </location>
</feature>
<reference evidence="3" key="1">
    <citation type="submission" date="2024-07" db="EMBL/GenBank/DDBJ databases">
        <title>Two chromosome-level genome assemblies of Korean endemic species Abeliophyllum distichum and Forsythia ovata (Oleaceae).</title>
        <authorList>
            <person name="Jang H."/>
        </authorList>
    </citation>
    <scope>NUCLEOTIDE SEQUENCE [LARGE SCALE GENOMIC DNA]</scope>
</reference>
<proteinExistence type="predicted"/>
<organism evidence="2 3">
    <name type="scientific">Forsythia ovata</name>
    <dbReference type="NCBI Taxonomy" id="205694"/>
    <lineage>
        <taxon>Eukaryota</taxon>
        <taxon>Viridiplantae</taxon>
        <taxon>Streptophyta</taxon>
        <taxon>Embryophyta</taxon>
        <taxon>Tracheophyta</taxon>
        <taxon>Spermatophyta</taxon>
        <taxon>Magnoliopsida</taxon>
        <taxon>eudicotyledons</taxon>
        <taxon>Gunneridae</taxon>
        <taxon>Pentapetalae</taxon>
        <taxon>asterids</taxon>
        <taxon>lamiids</taxon>
        <taxon>Lamiales</taxon>
        <taxon>Oleaceae</taxon>
        <taxon>Forsythieae</taxon>
        <taxon>Forsythia</taxon>
    </lineage>
</organism>
<protein>
    <submittedName>
        <fullName evidence="2">Uncharacterized protein</fullName>
    </submittedName>
</protein>
<sequence length="162" mass="18629">MKENDILFCIPIKLEKPAGGIQVYRGLSQAKEPDKWPFVTVKRISKTFMTIPGKSWKAVFGIFFNVLFCVIERLRLIDRRECGKQITGNLTKYQVSNIKLVLSLSVEPQEGPELHHEPGQTENETTQKGKRKTIFRTLFSLLEHQRYTSGHESNTSDTVAYR</sequence>
<keyword evidence="3" id="KW-1185">Reference proteome</keyword>
<evidence type="ECO:0000313" key="2">
    <source>
        <dbReference type="EMBL" id="KAL2464231.1"/>
    </source>
</evidence>
<evidence type="ECO:0000313" key="3">
    <source>
        <dbReference type="Proteomes" id="UP001604277"/>
    </source>
</evidence>
<dbReference type="AlphaFoldDB" id="A0ABD1PNT5"/>
<name>A0ABD1PNT5_9LAMI</name>
<gene>
    <name evidence="2" type="ORF">Fot_52187</name>
</gene>
<accession>A0ABD1PNT5</accession>
<evidence type="ECO:0000256" key="1">
    <source>
        <dbReference type="SAM" id="MobiDB-lite"/>
    </source>
</evidence>
<dbReference type="EMBL" id="JBFOLJ010000018">
    <property type="protein sequence ID" value="KAL2464231.1"/>
    <property type="molecule type" value="Genomic_DNA"/>
</dbReference>
<dbReference type="Proteomes" id="UP001604277">
    <property type="component" value="Unassembled WGS sequence"/>
</dbReference>
<comment type="caution">
    <text evidence="2">The sequence shown here is derived from an EMBL/GenBank/DDBJ whole genome shotgun (WGS) entry which is preliminary data.</text>
</comment>